<dbReference type="PANTHER" id="PTHR10655:SF17">
    <property type="entry name" value="LYSOPHOSPHOLIPASE-LIKE PROTEIN 1"/>
    <property type="match status" value="1"/>
</dbReference>
<feature type="domain" description="Phospholipase/carboxylesterase/thioesterase" evidence="3">
    <location>
        <begin position="15"/>
        <end position="205"/>
    </location>
</feature>
<evidence type="ECO:0000313" key="5">
    <source>
        <dbReference type="Proteomes" id="UP000823201"/>
    </source>
</evidence>
<evidence type="ECO:0000256" key="2">
    <source>
        <dbReference type="ARBA" id="ARBA00022801"/>
    </source>
</evidence>
<dbReference type="RefSeq" id="WP_205006529.1">
    <property type="nucleotide sequence ID" value="NZ_CBCRXA010000007.1"/>
</dbReference>
<organism evidence="4 5">
    <name type="scientific">Sporolactobacillus spathodeae</name>
    <dbReference type="NCBI Taxonomy" id="1465502"/>
    <lineage>
        <taxon>Bacteria</taxon>
        <taxon>Bacillati</taxon>
        <taxon>Bacillota</taxon>
        <taxon>Bacilli</taxon>
        <taxon>Bacillales</taxon>
        <taxon>Sporolactobacillaceae</taxon>
        <taxon>Sporolactobacillus</taxon>
    </lineage>
</organism>
<dbReference type="InterPro" id="IPR029058">
    <property type="entry name" value="AB_hydrolase_fold"/>
</dbReference>
<comment type="similarity">
    <text evidence="1">Belongs to the AB hydrolase superfamily. AB hydrolase 2 family.</text>
</comment>
<reference evidence="4 5" key="1">
    <citation type="submission" date="2021-01" db="EMBL/GenBank/DDBJ databases">
        <title>Genomic Encyclopedia of Type Strains, Phase IV (KMG-IV): sequencing the most valuable type-strain genomes for metagenomic binning, comparative biology and taxonomic classification.</title>
        <authorList>
            <person name="Goeker M."/>
        </authorList>
    </citation>
    <scope>NUCLEOTIDE SEQUENCE [LARGE SCALE GENOMIC DNA]</scope>
    <source>
        <strain evidence="4 5">DSM 100968</strain>
    </source>
</reference>
<dbReference type="PANTHER" id="PTHR10655">
    <property type="entry name" value="LYSOPHOSPHOLIPASE-RELATED"/>
    <property type="match status" value="1"/>
</dbReference>
<dbReference type="InterPro" id="IPR050565">
    <property type="entry name" value="LYPA1-2/EST-like"/>
</dbReference>
<keyword evidence="5" id="KW-1185">Reference proteome</keyword>
<dbReference type="Proteomes" id="UP000823201">
    <property type="component" value="Unassembled WGS sequence"/>
</dbReference>
<gene>
    <name evidence="4" type="ORF">JOC27_001506</name>
</gene>
<dbReference type="Gene3D" id="3.40.50.1820">
    <property type="entry name" value="alpha/beta hydrolase"/>
    <property type="match status" value="1"/>
</dbReference>
<protein>
    <submittedName>
        <fullName evidence="4">Phospholipase/carboxylesterase</fullName>
    </submittedName>
</protein>
<dbReference type="SUPFAM" id="SSF53474">
    <property type="entry name" value="alpha/beta-Hydrolases"/>
    <property type="match status" value="1"/>
</dbReference>
<keyword evidence="2" id="KW-0378">Hydrolase</keyword>
<accession>A0ABS2Q8D6</accession>
<evidence type="ECO:0000313" key="4">
    <source>
        <dbReference type="EMBL" id="MBM7658054.1"/>
    </source>
</evidence>
<proteinExistence type="inferred from homology"/>
<evidence type="ECO:0000259" key="3">
    <source>
        <dbReference type="Pfam" id="PF02230"/>
    </source>
</evidence>
<dbReference type="EMBL" id="JAFBEV010000011">
    <property type="protein sequence ID" value="MBM7658054.1"/>
    <property type="molecule type" value="Genomic_DNA"/>
</dbReference>
<sequence length="214" mass="24076">MTYLYHIKRPETVTEETPILVTLHGMGSNYHDLSAIAGKQSADYIQIDVQGNRPWQSGYTYYVPNFSSVPEEHVILETLDALMQFLKETYQKEKLSENQPLYFLGFSQGAILSLCLGILYPQRVSGAVILSGRLPQFVTEKLDQTSAKPSFFIGQGQFDPLFPLPIGRALHQFLTENGYATFYHEYATSHGVNGEELVAVQQWLTSAFNGKLQS</sequence>
<dbReference type="Pfam" id="PF02230">
    <property type="entry name" value="Abhydrolase_2"/>
    <property type="match status" value="1"/>
</dbReference>
<name>A0ABS2Q8D6_9BACL</name>
<evidence type="ECO:0000256" key="1">
    <source>
        <dbReference type="ARBA" id="ARBA00006499"/>
    </source>
</evidence>
<dbReference type="InterPro" id="IPR003140">
    <property type="entry name" value="PLipase/COase/thioEstase"/>
</dbReference>
<comment type="caution">
    <text evidence="4">The sequence shown here is derived from an EMBL/GenBank/DDBJ whole genome shotgun (WGS) entry which is preliminary data.</text>
</comment>